<protein>
    <submittedName>
        <fullName evidence="1">Uncharacterized protein</fullName>
    </submittedName>
</protein>
<gene>
    <name evidence="1" type="ORF">KJ970_19710</name>
</gene>
<proteinExistence type="predicted"/>
<sequence length="410" mass="44721">MSTFHKALKMVICRLISGVFFFLILVGLGDAAIQAAGIPVGIIAAGDSLWIIEPDRPEILPPRPGIPIGAEVRDMASQTIVRHPDYFRDVRVGVATDKGLMLWTPKIMEPVWQFKDDILAVAANDSAWVVVKRKSGGASPPVSQLLSAKTSQLSEMLLDETWVAGREFSADSPHLFMGMMQGTWFREIDPNVKSWTHLTKDDLLPMAMVTNLIGNDVYLFTMPPYGGESMLHLPAVPGGIDDVLVNRNSVLFMKQAVCVLDQAKPMSPSIQVLGLGDAGNGLLKTNVLSEIRGSCTTGPQGRAYEWLLASDDKLTVLEVPTPRTWQKTPPKAGIMATRKLPGIFSALCTNGKGWAAIAYWVDDSYTVIDIFDPSDETLTTLSTSIVWGKVKAMVLVHTDATLTVEEYATH</sequence>
<name>A0A948S0L9_UNCEI</name>
<evidence type="ECO:0000313" key="1">
    <source>
        <dbReference type="EMBL" id="MBU2693148.1"/>
    </source>
</evidence>
<dbReference type="EMBL" id="JAHJDP010000116">
    <property type="protein sequence ID" value="MBU2693148.1"/>
    <property type="molecule type" value="Genomic_DNA"/>
</dbReference>
<reference evidence="1" key="1">
    <citation type="submission" date="2021-05" db="EMBL/GenBank/DDBJ databases">
        <title>Energy efficiency and biological interactions define the core microbiome of deep oligotrophic groundwater.</title>
        <authorList>
            <person name="Mehrshad M."/>
            <person name="Lopez-Fernandez M."/>
            <person name="Bell E."/>
            <person name="Bernier-Latmani R."/>
            <person name="Bertilsson S."/>
            <person name="Dopson M."/>
        </authorList>
    </citation>
    <scope>NUCLEOTIDE SEQUENCE</scope>
    <source>
        <strain evidence="1">Modern_marine.mb.64</strain>
    </source>
</reference>
<dbReference type="Proteomes" id="UP000777784">
    <property type="component" value="Unassembled WGS sequence"/>
</dbReference>
<organism evidence="1 2">
    <name type="scientific">Eiseniibacteriota bacterium</name>
    <dbReference type="NCBI Taxonomy" id="2212470"/>
    <lineage>
        <taxon>Bacteria</taxon>
        <taxon>Candidatus Eiseniibacteriota</taxon>
    </lineage>
</organism>
<evidence type="ECO:0000313" key="2">
    <source>
        <dbReference type="Proteomes" id="UP000777784"/>
    </source>
</evidence>
<comment type="caution">
    <text evidence="1">The sequence shown here is derived from an EMBL/GenBank/DDBJ whole genome shotgun (WGS) entry which is preliminary data.</text>
</comment>
<accession>A0A948S0L9</accession>
<dbReference type="AlphaFoldDB" id="A0A948S0L9"/>